<dbReference type="RefSeq" id="YP_009612107.1">
    <property type="nucleotide sequence ID" value="NC_042013.1"/>
</dbReference>
<evidence type="ECO:0000313" key="1">
    <source>
        <dbReference type="EMBL" id="AUZ95201.1"/>
    </source>
</evidence>
<dbReference type="Proteomes" id="UP000223025">
    <property type="component" value="Segment"/>
</dbReference>
<keyword evidence="2" id="KW-1185">Reference proteome</keyword>
<accession>A0A2L0V0A4</accession>
<organism evidence="1 2">
    <name type="scientific">Agrobacterium phage Atu_ph07</name>
    <dbReference type="NCBI Taxonomy" id="2024264"/>
    <lineage>
        <taxon>Viruses</taxon>
        <taxon>Duplodnaviria</taxon>
        <taxon>Heunggongvirae</taxon>
        <taxon>Uroviricota</taxon>
        <taxon>Caudoviricetes</taxon>
        <taxon>Polybotosvirus</taxon>
        <taxon>Polybotosvirus Atuph07</taxon>
    </lineage>
</organism>
<dbReference type="EMBL" id="MF403008">
    <property type="protein sequence ID" value="AUZ95201.1"/>
    <property type="molecule type" value="Genomic_DNA"/>
</dbReference>
<proteinExistence type="predicted"/>
<reference evidence="1 2" key="1">
    <citation type="submission" date="2017-06" db="EMBL/GenBank/DDBJ databases">
        <authorList>
            <person name="Kim H.J."/>
            <person name="Triplett B.A."/>
        </authorList>
    </citation>
    <scope>NUCLEOTIDE SEQUENCE [LARGE SCALE GENOMIC DNA]</scope>
</reference>
<dbReference type="GeneID" id="40088445"/>
<sequence>MRKSLIAIGCLLAFSTTAVAGDKMEIGRYMVHNDRLGSVSLLVEGICDIYNLSNRNYKLECKIDKDAVKVVYISLSESSTLTTEVLGTTTSYQYRSVYYPPNIGK</sequence>
<evidence type="ECO:0000313" key="2">
    <source>
        <dbReference type="Proteomes" id="UP000223025"/>
    </source>
</evidence>
<name>A0A2L0V0A4_9CAUD</name>
<protein>
    <submittedName>
        <fullName evidence="1">Uncharacterized protein</fullName>
    </submittedName>
</protein>
<dbReference type="KEGG" id="vg:40088445"/>